<dbReference type="AlphaFoldDB" id="A0A0W0VAQ1"/>
<keyword evidence="3" id="KW-1185">Reference proteome</keyword>
<dbReference type="Pfam" id="PF01636">
    <property type="entry name" value="APH"/>
    <property type="match status" value="1"/>
</dbReference>
<evidence type="ECO:0000313" key="3">
    <source>
        <dbReference type="Proteomes" id="UP000055035"/>
    </source>
</evidence>
<dbReference type="Proteomes" id="UP000055035">
    <property type="component" value="Unassembled WGS sequence"/>
</dbReference>
<proteinExistence type="predicted"/>
<dbReference type="InterPro" id="IPR051678">
    <property type="entry name" value="AGP_Transferase"/>
</dbReference>
<dbReference type="EMBL" id="LNYJ01000011">
    <property type="protein sequence ID" value="KTD16934.1"/>
    <property type="molecule type" value="Genomic_DNA"/>
</dbReference>
<accession>A0A0W0VAQ1</accession>
<dbReference type="PANTHER" id="PTHR21310:SF15">
    <property type="entry name" value="AMINOGLYCOSIDE PHOSPHOTRANSFERASE DOMAIN-CONTAINING PROTEIN"/>
    <property type="match status" value="1"/>
</dbReference>
<gene>
    <name evidence="2" type="ORF">Ljor_1240</name>
</gene>
<dbReference type="Gene3D" id="3.90.1200.10">
    <property type="match status" value="1"/>
</dbReference>
<dbReference type="GO" id="GO:0016301">
    <property type="term" value="F:kinase activity"/>
    <property type="evidence" value="ECO:0007669"/>
    <property type="project" value="UniProtKB-KW"/>
</dbReference>
<protein>
    <submittedName>
        <fullName evidence="2">Homoserine kinase</fullName>
    </submittedName>
</protein>
<feature type="domain" description="Aminoglycoside phosphotransferase" evidence="1">
    <location>
        <begin position="32"/>
        <end position="223"/>
    </location>
</feature>
<evidence type="ECO:0000313" key="2">
    <source>
        <dbReference type="EMBL" id="KTD16934.1"/>
    </source>
</evidence>
<keyword evidence="2" id="KW-0808">Transferase</keyword>
<dbReference type="InterPro" id="IPR011009">
    <property type="entry name" value="Kinase-like_dom_sf"/>
</dbReference>
<name>A0A0W0VAQ1_9GAMM</name>
<dbReference type="InterPro" id="IPR002575">
    <property type="entry name" value="Aminoglycoside_PTrfase"/>
</dbReference>
<sequence length="300" mass="34273">MENLISHYSFKFNLHNAIFTHIEHKDAMVAVVYKVVLPDGSRSILKICPRDEDYHREVYFLQFFSKLIRVPKIIKIEPPFKGIYGGILMEYLPGSVLTHNELTENLAFEIGAMLACIHLNRTSSYGDLTQPYHLTCDPKTPLRIKFKEGLSECRGHLSQGIIDQIQGYYDSHENIINYVDGPCIIHRDFRPGNILVKNKKLLGIIDWASARSSFAEEDFCALELNEWSSNSKIKASFLDGYASIRPIPNYTQLMPLLLMARSIAIIGYTIKKGTWNSMDSLIHNKNLEYIKKLLVTSDGQ</sequence>
<dbReference type="PATRIC" id="fig|456.5.peg.1321"/>
<reference evidence="2 3" key="1">
    <citation type="submission" date="2015-11" db="EMBL/GenBank/DDBJ databases">
        <title>Genomic analysis of 38 Legionella species identifies large and diverse effector repertoires.</title>
        <authorList>
            <person name="Burstein D."/>
            <person name="Amaro F."/>
            <person name="Zusman T."/>
            <person name="Lifshitz Z."/>
            <person name="Cohen O."/>
            <person name="Gilbert J.A."/>
            <person name="Pupko T."/>
            <person name="Shuman H.A."/>
            <person name="Segal G."/>
        </authorList>
    </citation>
    <scope>NUCLEOTIDE SEQUENCE [LARGE SCALE GENOMIC DNA]</scope>
    <source>
        <strain evidence="2 3">BL-540</strain>
    </source>
</reference>
<keyword evidence="2" id="KW-0418">Kinase</keyword>
<dbReference type="SUPFAM" id="SSF56112">
    <property type="entry name" value="Protein kinase-like (PK-like)"/>
    <property type="match status" value="1"/>
</dbReference>
<evidence type="ECO:0000259" key="1">
    <source>
        <dbReference type="Pfam" id="PF01636"/>
    </source>
</evidence>
<dbReference type="STRING" id="456.Ljor_1240"/>
<dbReference type="RefSeq" id="WP_058470742.1">
    <property type="nucleotide sequence ID" value="NZ_CAAAIC010000012.1"/>
</dbReference>
<dbReference type="PANTHER" id="PTHR21310">
    <property type="entry name" value="AMINOGLYCOSIDE PHOSPHOTRANSFERASE-RELATED-RELATED"/>
    <property type="match status" value="1"/>
</dbReference>
<organism evidence="2 3">
    <name type="scientific">Legionella jordanis</name>
    <dbReference type="NCBI Taxonomy" id="456"/>
    <lineage>
        <taxon>Bacteria</taxon>
        <taxon>Pseudomonadati</taxon>
        <taxon>Pseudomonadota</taxon>
        <taxon>Gammaproteobacteria</taxon>
        <taxon>Legionellales</taxon>
        <taxon>Legionellaceae</taxon>
        <taxon>Legionella</taxon>
    </lineage>
</organism>
<dbReference type="OrthoDB" id="9799092at2"/>
<comment type="caution">
    <text evidence="2">The sequence shown here is derived from an EMBL/GenBank/DDBJ whole genome shotgun (WGS) entry which is preliminary data.</text>
</comment>